<feature type="compositionally biased region" description="Acidic residues" evidence="2">
    <location>
        <begin position="185"/>
        <end position="194"/>
    </location>
</feature>
<dbReference type="GO" id="GO:0043495">
    <property type="term" value="F:protein-membrane adaptor activity"/>
    <property type="evidence" value="ECO:0000318"/>
    <property type="project" value="GO_Central"/>
</dbReference>
<feature type="region of interest" description="Disordered" evidence="2">
    <location>
        <begin position="83"/>
        <end position="114"/>
    </location>
</feature>
<dbReference type="KEGG" id="uma:UMAG_01479"/>
<accession>A0A0D1CV49</accession>
<keyword evidence="3" id="KW-0812">Transmembrane</keyword>
<evidence type="ECO:0000256" key="1">
    <source>
        <dbReference type="SAM" id="Coils"/>
    </source>
</evidence>
<feature type="compositionally biased region" description="Basic residues" evidence="2">
    <location>
        <begin position="229"/>
        <end position="238"/>
    </location>
</feature>
<dbReference type="EMBL" id="CM003142">
    <property type="protein sequence ID" value="KIS70308.1"/>
    <property type="molecule type" value="Genomic_DNA"/>
</dbReference>
<feature type="region of interest" description="Disordered" evidence="2">
    <location>
        <begin position="126"/>
        <end position="306"/>
    </location>
</feature>
<evidence type="ECO:0000313" key="4">
    <source>
        <dbReference type="EMBL" id="KIS70308.1"/>
    </source>
</evidence>
<sequence length="730" mass="80511">MSVRNTGRGSQRRSPRLLERSQTPEVRNLIRALTPTYSARSSDLIEQLTPSAAASRFQRPLIGANASSHISVKQEDTSTSYYVREPSNQPRLTSPPSYQPALLRGDQRSFNDPREANASLSASMSIFSSEGDPADNYQQEESEVARMQNEQQQRPTSRTTVTRRVPGQRKPRTSADDLAYRPASDEDVDDDDDGGSPTRRTRRGRNSNSFGAIEQGRIDNIRWRNTTAKMKKKARRKTVNGVPVDADEDDSRELNGEEDAGAASGKETRFDGASDAENDQDDNDDGAWNSLDTDGIDKPPAPAKQHAAGPLFGRLFIGVKSYIGRLLAVVLTLLLKLPRFFWRKYWSFGSGARLILAALLFAAAAHLFAPSLGILDRLSSHVGLLSNDGVSGSSGGRSLALSLDRENQRLRGEINRLSSRLDMLSSSIDAQISASLSSAAAKIQADADTRQSTEIKRLSASTKRTVSRLAQDQLKSIQDSVSASVELMLRDLDQKINSQLKQRADDTEGKFLHKLEGEVARIAKYANEQVNARLGQAFDQTFVSTLVDEKLERYSRDRTDEMDWASVTSGAWISEQGTVHRGYRINSVWNLGQFLAQGRKVAIGDPVKAITPGAGLGVDNCWMTGWNSFLQVQLVETKVVEGLAVEHALPGMVRSAPRRILVWGIVDESDQHIYLQYRRSQAQSQDEYLTSLLPPAYLDAIPHEYTAEGSAPLLLSIAESHPTHHTAHLT</sequence>
<dbReference type="GeneID" id="23562484"/>
<feature type="compositionally biased region" description="Low complexity" evidence="2">
    <location>
        <begin position="154"/>
        <end position="165"/>
    </location>
</feature>
<feature type="compositionally biased region" description="Basic and acidic residues" evidence="2">
    <location>
        <begin position="105"/>
        <end position="114"/>
    </location>
</feature>
<gene>
    <name evidence="4" type="ORF">UMAG_01479</name>
</gene>
<dbReference type="GO" id="GO:0005635">
    <property type="term" value="C:nuclear envelope"/>
    <property type="evidence" value="ECO:0000318"/>
    <property type="project" value="GO_Central"/>
</dbReference>
<dbReference type="OrthoDB" id="342281at2759"/>
<name>A0A0D1CV49_MYCMD</name>
<evidence type="ECO:0008006" key="6">
    <source>
        <dbReference type="Google" id="ProtNLM"/>
    </source>
</evidence>
<proteinExistence type="predicted"/>
<feature type="transmembrane region" description="Helical" evidence="3">
    <location>
        <begin position="322"/>
        <end position="342"/>
    </location>
</feature>
<feature type="compositionally biased region" description="Polar residues" evidence="2">
    <location>
        <begin position="83"/>
        <end position="96"/>
    </location>
</feature>
<feature type="region of interest" description="Disordered" evidence="2">
    <location>
        <begin position="1"/>
        <end position="27"/>
    </location>
</feature>
<protein>
    <recommendedName>
        <fullName evidence="6">SUN domain-containing protein</fullName>
    </recommendedName>
</protein>
<dbReference type="eggNOG" id="KOG2687">
    <property type="taxonomic scope" value="Eukaryota"/>
</dbReference>
<feature type="compositionally biased region" description="Acidic residues" evidence="2">
    <location>
        <begin position="245"/>
        <end position="260"/>
    </location>
</feature>
<dbReference type="Gene3D" id="2.60.120.260">
    <property type="entry name" value="Galactose-binding domain-like"/>
    <property type="match status" value="1"/>
</dbReference>
<keyword evidence="1" id="KW-0175">Coiled coil</keyword>
<feature type="transmembrane region" description="Helical" evidence="3">
    <location>
        <begin position="354"/>
        <end position="375"/>
    </location>
</feature>
<evidence type="ECO:0000313" key="5">
    <source>
        <dbReference type="Proteomes" id="UP000000561"/>
    </source>
</evidence>
<feature type="coiled-coil region" evidence="1">
    <location>
        <begin position="400"/>
        <end position="427"/>
    </location>
</feature>
<keyword evidence="3" id="KW-0472">Membrane</keyword>
<dbReference type="RefSeq" id="XP_011387536.1">
    <property type="nucleotide sequence ID" value="XM_011389234.1"/>
</dbReference>
<dbReference type="VEuPathDB" id="FungiDB:UMAG_01479"/>
<evidence type="ECO:0000256" key="2">
    <source>
        <dbReference type="SAM" id="MobiDB-lite"/>
    </source>
</evidence>
<dbReference type="AlphaFoldDB" id="A0A0D1CV49"/>
<dbReference type="InterPro" id="IPR045119">
    <property type="entry name" value="SUN1-5"/>
</dbReference>
<dbReference type="InParanoid" id="A0A0D1CV49"/>
<feature type="compositionally biased region" description="Acidic residues" evidence="2">
    <location>
        <begin position="274"/>
        <end position="285"/>
    </location>
</feature>
<evidence type="ECO:0000256" key="3">
    <source>
        <dbReference type="SAM" id="Phobius"/>
    </source>
</evidence>
<feature type="non-terminal residue" evidence="4">
    <location>
        <position position="730"/>
    </location>
</feature>
<dbReference type="PANTHER" id="PTHR12911">
    <property type="entry name" value="SAD1/UNC-84-LIKE PROTEIN-RELATED"/>
    <property type="match status" value="1"/>
</dbReference>
<dbReference type="GO" id="GO:0034993">
    <property type="term" value="C:meiotic nuclear membrane microtubule tethering complex"/>
    <property type="evidence" value="ECO:0000318"/>
    <property type="project" value="GO_Central"/>
</dbReference>
<organism evidence="4 5">
    <name type="scientific">Mycosarcoma maydis</name>
    <name type="common">Corn smut fungus</name>
    <name type="synonym">Ustilago maydis</name>
    <dbReference type="NCBI Taxonomy" id="5270"/>
    <lineage>
        <taxon>Eukaryota</taxon>
        <taxon>Fungi</taxon>
        <taxon>Dikarya</taxon>
        <taxon>Basidiomycota</taxon>
        <taxon>Ustilaginomycotina</taxon>
        <taxon>Ustilaginomycetes</taxon>
        <taxon>Ustilaginales</taxon>
        <taxon>Ustilaginaceae</taxon>
        <taxon>Mycosarcoma</taxon>
    </lineage>
</organism>
<dbReference type="Proteomes" id="UP000000561">
    <property type="component" value="Chromosome 3"/>
</dbReference>
<keyword evidence="5" id="KW-1185">Reference proteome</keyword>
<dbReference type="PANTHER" id="PTHR12911:SF8">
    <property type="entry name" value="KLAROID PROTEIN-RELATED"/>
    <property type="match status" value="1"/>
</dbReference>
<keyword evidence="3" id="KW-1133">Transmembrane helix</keyword>
<reference evidence="4 5" key="1">
    <citation type="journal article" date="2006" name="Nature">
        <title>Insights from the genome of the biotrophic fungal plant pathogen Ustilago maydis.</title>
        <authorList>
            <person name="Kamper J."/>
            <person name="Kahmann R."/>
            <person name="Bolker M."/>
            <person name="Ma L.J."/>
            <person name="Brefort T."/>
            <person name="Saville B.J."/>
            <person name="Banuett F."/>
            <person name="Kronstad J.W."/>
            <person name="Gold S.E."/>
            <person name="Muller O."/>
            <person name="Perlin M.H."/>
            <person name="Wosten H.A."/>
            <person name="de Vries R."/>
            <person name="Ruiz-Herrera J."/>
            <person name="Reynaga-Pena C.G."/>
            <person name="Snetselaar K."/>
            <person name="McCann M."/>
            <person name="Perez-Martin J."/>
            <person name="Feldbrugge M."/>
            <person name="Basse C.W."/>
            <person name="Steinberg G."/>
            <person name="Ibeas J.I."/>
            <person name="Holloman W."/>
            <person name="Guzman P."/>
            <person name="Farman M."/>
            <person name="Stajich J.E."/>
            <person name="Sentandreu R."/>
            <person name="Gonzalez-Prieto J.M."/>
            <person name="Kennell J.C."/>
            <person name="Molina L."/>
            <person name="Schirawski J."/>
            <person name="Mendoza-Mendoza A."/>
            <person name="Greilinger D."/>
            <person name="Munch K."/>
            <person name="Rossel N."/>
            <person name="Scherer M."/>
            <person name="Vranes M."/>
            <person name="Ladendorf O."/>
            <person name="Vincon V."/>
            <person name="Fuchs U."/>
            <person name="Sandrock B."/>
            <person name="Meng S."/>
            <person name="Ho E.C."/>
            <person name="Cahill M.J."/>
            <person name="Boyce K.J."/>
            <person name="Klose J."/>
            <person name="Klosterman S.J."/>
            <person name="Deelstra H.J."/>
            <person name="Ortiz-Castellanos L."/>
            <person name="Li W."/>
            <person name="Sanchez-Alonso P."/>
            <person name="Schreier P.H."/>
            <person name="Hauser-Hahn I."/>
            <person name="Vaupel M."/>
            <person name="Koopmann E."/>
            <person name="Friedrich G."/>
            <person name="Voss H."/>
            <person name="Schluter T."/>
            <person name="Margolis J."/>
            <person name="Platt D."/>
            <person name="Swimmer C."/>
            <person name="Gnirke A."/>
            <person name="Chen F."/>
            <person name="Vysotskaia V."/>
            <person name="Mannhaupt G."/>
            <person name="Guldener U."/>
            <person name="Munsterkotter M."/>
            <person name="Haase D."/>
            <person name="Oesterheld M."/>
            <person name="Mewes H.W."/>
            <person name="Mauceli E.W."/>
            <person name="DeCaprio D."/>
            <person name="Wade C.M."/>
            <person name="Butler J."/>
            <person name="Young S."/>
            <person name="Jaffe D.B."/>
            <person name="Calvo S."/>
            <person name="Nusbaum C."/>
            <person name="Galagan J."/>
            <person name="Birren B.W."/>
        </authorList>
    </citation>
    <scope>NUCLEOTIDE SEQUENCE [LARGE SCALE GENOMIC DNA]</scope>
    <source>
        <strain evidence="5">DSM 14603 / FGSC 9021 / UM521</strain>
    </source>
</reference>
<dbReference type="STRING" id="237631.A0A0D1CV49"/>